<dbReference type="STRING" id="1266660.A0A1G4K0J1"/>
<dbReference type="Proteomes" id="UP000190274">
    <property type="component" value="Chromosome H"/>
</dbReference>
<proteinExistence type="predicted"/>
<evidence type="ECO:0000313" key="2">
    <source>
        <dbReference type="Proteomes" id="UP000190274"/>
    </source>
</evidence>
<protein>
    <submittedName>
        <fullName evidence="1">LADA_0H03972g1_1</fullName>
    </submittedName>
</protein>
<keyword evidence="2" id="KW-1185">Reference proteome</keyword>
<gene>
    <name evidence="1" type="ORF">LADA_0H03972G</name>
</gene>
<name>A0A1G4K0J1_9SACH</name>
<dbReference type="AlphaFoldDB" id="A0A1G4K0J1"/>
<evidence type="ECO:0000313" key="1">
    <source>
        <dbReference type="EMBL" id="SCU97015.1"/>
    </source>
</evidence>
<organism evidence="1 2">
    <name type="scientific">Lachancea dasiensis</name>
    <dbReference type="NCBI Taxonomy" id="1072105"/>
    <lineage>
        <taxon>Eukaryota</taxon>
        <taxon>Fungi</taxon>
        <taxon>Dikarya</taxon>
        <taxon>Ascomycota</taxon>
        <taxon>Saccharomycotina</taxon>
        <taxon>Saccharomycetes</taxon>
        <taxon>Saccharomycetales</taxon>
        <taxon>Saccharomycetaceae</taxon>
        <taxon>Lachancea</taxon>
    </lineage>
</organism>
<accession>A0A1G4K0J1</accession>
<sequence>MVSREADILKSSENLHLAQLSHLQRLLENRKVNTHSSYDPWNKLVGQTQALSSLTGKLAQKHRILVQKWQEAGGDACKVLASWLDDLELHELYRDWLQRVLALIFGRDTLLQHFSPASQFAQAAIHVLQRLKQMGCSTNPPNRTVADLANLYTDKWLALWNQTDSESLSFDNVRDLLSHSHEQVSPPLLDASKIVNRGYFRLTLLKFGYEDILVELFQLASGELAIFKVNSGRLPFSSLEQISEFFRTSKSPPLRVLGRSLLFPTLRKDDLRALTSNPYSVELSSKTGNNIVLSLTSIDRLGWENYWKHYCDGLFSGSSLASHKASLGITKSVHQSQNFKFKHDKLAGLRPECNSGLGVSLFPGAAQSEPGTERRVSTLLHKSKPLKESLSSHVLSKESLKSIEDLDCESLIRLDQDISINDVSPVSKPESYFHEGEYKRVDSASSITRNELSSGEYTEDCESIISSQDNEDCGEKTFDLSSEFHRPQLTKKKSSSLLSLFSSNRSKTSLRNTKNLSLDLTAGNSTSSLLALPTPTSPTILPLPSPHQNEFCSLPEHLDTQDRFQICDHSVKASFWHGNSWKAMSSQFLSFKLHETVDGKVLCMLTDASDRHCLKLCAFVSTDWKVSRSAAQDVQLRISNDNIIVTSLPVTSFVVSLRCLQIEKLINTLHHCIRQNLPSKIKASSTCGTLSTTSSAFSAFDKSVPRSDTSSTGLSSITQESLVREKDRTVSLLLLSNIKVRLHQRDVKNEWVVKSKGLLDVYSQELRGRVFAMKFNVILNQSECVELKSKLETIKRIGRTGVAVAHESEDYLIEFKNQIVANEVFKLITCLM</sequence>
<reference evidence="1 2" key="1">
    <citation type="submission" date="2016-03" db="EMBL/GenBank/DDBJ databases">
        <authorList>
            <person name="Devillers H."/>
        </authorList>
    </citation>
    <scope>NUCLEOTIDE SEQUENCE [LARGE SCALE GENOMIC DNA]</scope>
    <source>
        <strain evidence="1">CBS 10888</strain>
    </source>
</reference>
<dbReference type="OrthoDB" id="4035999at2759"/>
<dbReference type="EMBL" id="LT598461">
    <property type="protein sequence ID" value="SCU97015.1"/>
    <property type="molecule type" value="Genomic_DNA"/>
</dbReference>